<accession>A0A915ARC9</accession>
<dbReference type="EC" id="1.2.4.1" evidence="11"/>
<keyword evidence="5" id="KW-0809">Transit peptide</keyword>
<evidence type="ECO:0000256" key="5">
    <source>
        <dbReference type="ARBA" id="ARBA00022946"/>
    </source>
</evidence>
<reference evidence="14" key="1">
    <citation type="submission" date="2022-11" db="UniProtKB">
        <authorList>
            <consortium name="WormBaseParasite"/>
        </authorList>
    </citation>
    <scope>IDENTIFICATION</scope>
</reference>
<evidence type="ECO:0000256" key="10">
    <source>
        <dbReference type="ARBA" id="ARBA00051231"/>
    </source>
</evidence>
<evidence type="ECO:0000256" key="1">
    <source>
        <dbReference type="ARBA" id="ARBA00001964"/>
    </source>
</evidence>
<dbReference type="FunFam" id="3.40.50.970:FF:000013">
    <property type="entry name" value="Pyruvate dehydrogenase E1 component subunit alpha"/>
    <property type="match status" value="1"/>
</dbReference>
<dbReference type="GO" id="GO:0006086">
    <property type="term" value="P:pyruvate decarboxylation to acetyl-CoA"/>
    <property type="evidence" value="ECO:0007669"/>
    <property type="project" value="InterPro"/>
</dbReference>
<keyword evidence="3" id="KW-0597">Phosphoprotein</keyword>
<dbReference type="SUPFAM" id="SSF52518">
    <property type="entry name" value="Thiamin diphosphate-binding fold (THDP-binding)"/>
    <property type="match status" value="1"/>
</dbReference>
<dbReference type="InterPro" id="IPR029061">
    <property type="entry name" value="THDP-binding"/>
</dbReference>
<dbReference type="GO" id="GO:0004739">
    <property type="term" value="F:pyruvate dehydrogenase (acetyl-transferring) activity"/>
    <property type="evidence" value="ECO:0007669"/>
    <property type="project" value="UniProtKB-UniRule"/>
</dbReference>
<evidence type="ECO:0000256" key="2">
    <source>
        <dbReference type="ARBA" id="ARBA00004305"/>
    </source>
</evidence>
<organism evidence="13 14">
    <name type="scientific">Parascaris univalens</name>
    <name type="common">Nematode worm</name>
    <dbReference type="NCBI Taxonomy" id="6257"/>
    <lineage>
        <taxon>Eukaryota</taxon>
        <taxon>Metazoa</taxon>
        <taxon>Ecdysozoa</taxon>
        <taxon>Nematoda</taxon>
        <taxon>Chromadorea</taxon>
        <taxon>Rhabditida</taxon>
        <taxon>Spirurina</taxon>
        <taxon>Ascaridomorpha</taxon>
        <taxon>Ascaridoidea</taxon>
        <taxon>Ascarididae</taxon>
        <taxon>Parascaris</taxon>
    </lineage>
</organism>
<dbReference type="GO" id="GO:0046872">
    <property type="term" value="F:metal ion binding"/>
    <property type="evidence" value="ECO:0007669"/>
    <property type="project" value="UniProtKB-KW"/>
</dbReference>
<sequence>MINVFANIFKVPVMRQSAIKMSLRLASTEATFQTKPFKLHKLDSGPDIDVHVTKEDAVRYYTQMQTIRRMESASGNLYKEKKVRGFCHLYSGQEACAVGTKAAMDAGDAAITSYRCHGWMYLSGSSVAKLLCELTGRVTGTVCGKGGSMHVYGEKFYGGNGIVGAQQPLGTGIAFAMKYRKEKNVCITVFGDGAANQGQLFESMNMAKLWDLPVVYVCENNGYGMGTAAARAAANTDYYTRGDYVPGIWVDGMDVLAVRQAIRWAKEWCNAGKGPLMIEMATYRYGGHSMSDPGTSYRTREEIQEVRKTRDPIVGFKDKIVTAGLVTEDDLKEIDKQVRMEIDDAVKQAHTDKEPPMDLLLTDIYYNTPAQYVRCTTNEVLQKYLTSEEAVKALAK</sequence>
<dbReference type="PANTHER" id="PTHR11516:SF60">
    <property type="entry name" value="PYRUVATE DEHYDROGENASE E1 COMPONENT SUBUNIT ALPHA"/>
    <property type="match status" value="1"/>
</dbReference>
<comment type="catalytic activity">
    <reaction evidence="10 11">
        <text>N(6)-[(R)-lipoyl]-L-lysyl-[protein] + pyruvate + H(+) = N(6)-[(R)-S(8)-acetyldihydrolipoyl]-L-lysyl-[protein] + CO2</text>
        <dbReference type="Rhea" id="RHEA:19189"/>
        <dbReference type="Rhea" id="RHEA-COMP:10474"/>
        <dbReference type="Rhea" id="RHEA-COMP:10478"/>
        <dbReference type="ChEBI" id="CHEBI:15361"/>
        <dbReference type="ChEBI" id="CHEBI:15378"/>
        <dbReference type="ChEBI" id="CHEBI:16526"/>
        <dbReference type="ChEBI" id="CHEBI:83099"/>
        <dbReference type="ChEBI" id="CHEBI:83111"/>
        <dbReference type="EC" id="1.2.4.1"/>
    </reaction>
</comment>
<feature type="domain" description="Dehydrogenase E1 component" evidence="12">
    <location>
        <begin position="63"/>
        <end position="356"/>
    </location>
</feature>
<dbReference type="CDD" id="cd02000">
    <property type="entry name" value="TPP_E1_PDC_ADC_BCADC"/>
    <property type="match status" value="1"/>
</dbReference>
<dbReference type="InterPro" id="IPR017597">
    <property type="entry name" value="Pyrv_DH_E1_asu_subgrp-y"/>
</dbReference>
<keyword evidence="8" id="KW-0496">Mitochondrion</keyword>
<evidence type="ECO:0000256" key="11">
    <source>
        <dbReference type="RuleBase" id="RU361139"/>
    </source>
</evidence>
<dbReference type="InterPro" id="IPR050642">
    <property type="entry name" value="PDH_E1_Alpha_Subunit"/>
</dbReference>
<evidence type="ECO:0000313" key="13">
    <source>
        <dbReference type="Proteomes" id="UP000887569"/>
    </source>
</evidence>
<keyword evidence="13" id="KW-1185">Reference proteome</keyword>
<keyword evidence="4" id="KW-0479">Metal-binding</keyword>
<keyword evidence="7 11" id="KW-0786">Thiamine pyrophosphate</keyword>
<dbReference type="PANTHER" id="PTHR11516">
    <property type="entry name" value="PYRUVATE DEHYDROGENASE E1 COMPONENT, ALPHA SUBUNIT BACTERIAL AND ORGANELLAR"/>
    <property type="match status" value="1"/>
</dbReference>
<name>A0A915ARC9_PARUN</name>
<dbReference type="NCBIfam" id="TIGR03182">
    <property type="entry name" value="PDH_E1_alph_y"/>
    <property type="match status" value="1"/>
</dbReference>
<evidence type="ECO:0000313" key="14">
    <source>
        <dbReference type="WBParaSite" id="PgR011_g113_t01"/>
    </source>
</evidence>
<dbReference type="AlphaFoldDB" id="A0A915ARC9"/>
<evidence type="ECO:0000256" key="3">
    <source>
        <dbReference type="ARBA" id="ARBA00022553"/>
    </source>
</evidence>
<keyword evidence="9 11" id="KW-0670">Pyruvate</keyword>
<keyword evidence="6 11" id="KW-0560">Oxidoreductase</keyword>
<dbReference type="InterPro" id="IPR001017">
    <property type="entry name" value="DH_E1"/>
</dbReference>
<evidence type="ECO:0000256" key="7">
    <source>
        <dbReference type="ARBA" id="ARBA00023052"/>
    </source>
</evidence>
<dbReference type="WBParaSite" id="PgR011_g113_t01">
    <property type="protein sequence ID" value="PgR011_g113_t01"/>
    <property type="gene ID" value="PgR011_g113"/>
</dbReference>
<proteinExistence type="predicted"/>
<comment type="function">
    <text evidence="11">The pyruvate dehydrogenase complex catalyzes the overall conversion of pyruvate to acetyl-CoA and CO(2).</text>
</comment>
<evidence type="ECO:0000256" key="8">
    <source>
        <dbReference type="ARBA" id="ARBA00023128"/>
    </source>
</evidence>
<dbReference type="Gene3D" id="3.40.50.970">
    <property type="match status" value="1"/>
</dbReference>
<comment type="subcellular location">
    <subcellularLocation>
        <location evidence="2">Mitochondrion matrix</location>
    </subcellularLocation>
</comment>
<comment type="cofactor">
    <cofactor evidence="1 11">
        <name>thiamine diphosphate</name>
        <dbReference type="ChEBI" id="CHEBI:58937"/>
    </cofactor>
</comment>
<evidence type="ECO:0000256" key="9">
    <source>
        <dbReference type="ARBA" id="ARBA00023317"/>
    </source>
</evidence>
<dbReference type="Proteomes" id="UP000887569">
    <property type="component" value="Unplaced"/>
</dbReference>
<evidence type="ECO:0000256" key="6">
    <source>
        <dbReference type="ARBA" id="ARBA00023002"/>
    </source>
</evidence>
<evidence type="ECO:0000259" key="12">
    <source>
        <dbReference type="Pfam" id="PF00676"/>
    </source>
</evidence>
<protein>
    <recommendedName>
        <fullName evidence="11">Pyruvate dehydrogenase E1 component subunit alpha</fullName>
        <ecNumber evidence="11">1.2.4.1</ecNumber>
    </recommendedName>
</protein>
<dbReference type="GO" id="GO:0005759">
    <property type="term" value="C:mitochondrial matrix"/>
    <property type="evidence" value="ECO:0007669"/>
    <property type="project" value="UniProtKB-SubCell"/>
</dbReference>
<evidence type="ECO:0000256" key="4">
    <source>
        <dbReference type="ARBA" id="ARBA00022723"/>
    </source>
</evidence>
<dbReference type="Pfam" id="PF00676">
    <property type="entry name" value="E1_dh"/>
    <property type="match status" value="1"/>
</dbReference>